<proteinExistence type="predicted"/>
<feature type="region of interest" description="Disordered" evidence="1">
    <location>
        <begin position="1"/>
        <end position="35"/>
    </location>
</feature>
<dbReference type="EMBL" id="AHAM01000273">
    <property type="protein sequence ID" value="EHK53364.1"/>
    <property type="molecule type" value="Genomic_DNA"/>
</dbReference>
<keyword evidence="3" id="KW-1185">Reference proteome</keyword>
<gene>
    <name evidence="2" type="ORF">MAXJ12_30697</name>
</gene>
<dbReference type="Proteomes" id="UP000003250">
    <property type="component" value="Unassembled WGS sequence"/>
</dbReference>
<organism evidence="2 3">
    <name type="scientific">Mesorhizobium alhagi CCNWXJ12-2</name>
    <dbReference type="NCBI Taxonomy" id="1107882"/>
    <lineage>
        <taxon>Bacteria</taxon>
        <taxon>Pseudomonadati</taxon>
        <taxon>Pseudomonadota</taxon>
        <taxon>Alphaproteobacteria</taxon>
        <taxon>Hyphomicrobiales</taxon>
        <taxon>Phyllobacteriaceae</taxon>
        <taxon>Allomesorhizobium</taxon>
    </lineage>
</organism>
<reference evidence="2 3" key="1">
    <citation type="journal article" date="2012" name="J. Bacteriol.">
        <title>Draft Genome Sequence of Mesorhizobium alhagi CCNWXJ12-2T, a Novel Salt-Resistant Species Isolated from the Desert of Northwestern China.</title>
        <authorList>
            <person name="Zhou M."/>
            <person name="Chen W."/>
            <person name="Chen H."/>
            <person name="Wei G."/>
        </authorList>
    </citation>
    <scope>NUCLEOTIDE SEQUENCE [LARGE SCALE GENOMIC DNA]</scope>
    <source>
        <strain evidence="2 3">CCNWXJ12-2</strain>
    </source>
</reference>
<dbReference type="PATRIC" id="fig|1107882.3.peg.5935"/>
<sequence>MTVLSLVPPEASAQAGPGKDFKMTDTDSSNATPQRPRLRDRLPALLDLRIERIPFTPQKYRFVRSALAEVDEVIAFRVRLDGALPRTMDATPVLFVGQVELPDVEDGEKGHYTFIAFPKDWQRLEKGAPIALGWPGMGPETRSKFRYSTPR</sequence>
<dbReference type="AlphaFoldDB" id="H0I102"/>
<name>H0I102_9HYPH</name>
<evidence type="ECO:0000256" key="1">
    <source>
        <dbReference type="SAM" id="MobiDB-lite"/>
    </source>
</evidence>
<accession>H0I102</accession>
<evidence type="ECO:0000313" key="2">
    <source>
        <dbReference type="EMBL" id="EHK53364.1"/>
    </source>
</evidence>
<evidence type="ECO:0000313" key="3">
    <source>
        <dbReference type="Proteomes" id="UP000003250"/>
    </source>
</evidence>
<protein>
    <submittedName>
        <fullName evidence="2">Uncharacterized protein</fullName>
    </submittedName>
</protein>